<evidence type="ECO:0000313" key="3">
    <source>
        <dbReference type="EMBL" id="KAK7472810.1"/>
    </source>
</evidence>
<feature type="region of interest" description="Disordered" evidence="1">
    <location>
        <begin position="1"/>
        <end position="131"/>
    </location>
</feature>
<feature type="compositionally biased region" description="Basic and acidic residues" evidence="1">
    <location>
        <begin position="71"/>
        <end position="82"/>
    </location>
</feature>
<dbReference type="Proteomes" id="UP001498398">
    <property type="component" value="Unassembled WGS sequence"/>
</dbReference>
<dbReference type="InterPro" id="IPR052557">
    <property type="entry name" value="CAP/Cytokinesis_protein"/>
</dbReference>
<dbReference type="InterPro" id="IPR002931">
    <property type="entry name" value="Transglutaminase-like"/>
</dbReference>
<dbReference type="InterPro" id="IPR038765">
    <property type="entry name" value="Papain-like_cys_pep_sf"/>
</dbReference>
<dbReference type="SUPFAM" id="SSF54001">
    <property type="entry name" value="Cysteine proteinases"/>
    <property type="match status" value="1"/>
</dbReference>
<dbReference type="PANTHER" id="PTHR46333">
    <property type="entry name" value="CYTOKINESIS PROTEIN 3"/>
    <property type="match status" value="1"/>
</dbReference>
<gene>
    <name evidence="3" type="ORF">VKT23_000917</name>
</gene>
<feature type="compositionally biased region" description="Pro residues" evidence="1">
    <location>
        <begin position="1"/>
        <end position="21"/>
    </location>
</feature>
<feature type="compositionally biased region" description="Pro residues" evidence="1">
    <location>
        <begin position="92"/>
        <end position="117"/>
    </location>
</feature>
<protein>
    <recommendedName>
        <fullName evidence="2">Transglutaminase-like domain-containing protein</fullName>
    </recommendedName>
</protein>
<sequence length="466" mass="51953">MSATRPPAPPPRRSVPPPPRNADPEETQPAGIAVRIANLQLNHIGRSPSQTKIPIVRSEDKQSASLRSRRPTWEELEARGPEYVRALKRRPPNPPGSSPPPVPNRPPKPVRLPTPPEPEPELETVDHHAVDHQEPDTCLRCHDFSFVDDHAAQFPRETVSSLDQLAYDLTAPWQSETEKFRAIFTWMHHNIAYDAVAFLSGNIRAQSPDIVFRSGLAVCDGYAQLCVALAEKAGLQAIKVSGHGKGYGYVDTGPEAPLPAFGSNHAWNCIFDGEWRLIDCCWGAGVLEGSSFKKSFNPSWFTSSSVEFGKKHYPEDPGYQLIADEDGGPVSWRDYILSPETPVIFNGLYELNFSPHFVQPDYKYIQSGTWVTFHIFKWCPHMSTDEAENYVHFLVTPDDKRIPMTVNSEGGWSAQVYIPRGSGEVSLCYLTVLDGRDAKGFSIQTFGNSIGRKSMAWAGMCRWTVI</sequence>
<reference evidence="3 4" key="1">
    <citation type="submission" date="2024-01" db="EMBL/GenBank/DDBJ databases">
        <title>A draft genome for the cacao thread blight pathogen Marasmiellus scandens.</title>
        <authorList>
            <person name="Baruah I.K."/>
            <person name="Leung J."/>
            <person name="Bukari Y."/>
            <person name="Amoako-Attah I."/>
            <person name="Meinhardt L.W."/>
            <person name="Bailey B.A."/>
            <person name="Cohen S.P."/>
        </authorList>
    </citation>
    <scope>NUCLEOTIDE SEQUENCE [LARGE SCALE GENOMIC DNA]</scope>
    <source>
        <strain evidence="3 4">GH-19</strain>
    </source>
</reference>
<keyword evidence="4" id="KW-1185">Reference proteome</keyword>
<name>A0ABR1K7Y8_9AGAR</name>
<dbReference type="Gene3D" id="3.10.620.30">
    <property type="match status" value="1"/>
</dbReference>
<comment type="caution">
    <text evidence="3">The sequence shown here is derived from an EMBL/GenBank/DDBJ whole genome shotgun (WGS) entry which is preliminary data.</text>
</comment>
<evidence type="ECO:0000313" key="4">
    <source>
        <dbReference type="Proteomes" id="UP001498398"/>
    </source>
</evidence>
<accession>A0ABR1K7Y8</accession>
<proteinExistence type="predicted"/>
<dbReference type="Pfam" id="PF01841">
    <property type="entry name" value="Transglut_core"/>
    <property type="match status" value="1"/>
</dbReference>
<evidence type="ECO:0000259" key="2">
    <source>
        <dbReference type="Pfam" id="PF01841"/>
    </source>
</evidence>
<evidence type="ECO:0000256" key="1">
    <source>
        <dbReference type="SAM" id="MobiDB-lite"/>
    </source>
</evidence>
<feature type="domain" description="Transglutaminase-like" evidence="2">
    <location>
        <begin position="164"/>
        <end position="279"/>
    </location>
</feature>
<dbReference type="PANTHER" id="PTHR46333:SF5">
    <property type="entry name" value="TRANSGLUTAMINASE-LIKE DOMAIN-CONTAINING PROTEIN"/>
    <property type="match status" value="1"/>
</dbReference>
<organism evidence="3 4">
    <name type="scientific">Marasmiellus scandens</name>
    <dbReference type="NCBI Taxonomy" id="2682957"/>
    <lineage>
        <taxon>Eukaryota</taxon>
        <taxon>Fungi</taxon>
        <taxon>Dikarya</taxon>
        <taxon>Basidiomycota</taxon>
        <taxon>Agaricomycotina</taxon>
        <taxon>Agaricomycetes</taxon>
        <taxon>Agaricomycetidae</taxon>
        <taxon>Agaricales</taxon>
        <taxon>Marasmiineae</taxon>
        <taxon>Omphalotaceae</taxon>
        <taxon>Marasmiellus</taxon>
    </lineage>
</organism>
<dbReference type="EMBL" id="JBANRG010000001">
    <property type="protein sequence ID" value="KAK7472810.1"/>
    <property type="molecule type" value="Genomic_DNA"/>
</dbReference>